<reference evidence="3" key="2">
    <citation type="submission" date="2015-01" db="EMBL/GenBank/DDBJ databases">
        <title>Evolutionary Origins and Diversification of the Mycorrhizal Mutualists.</title>
        <authorList>
            <consortium name="DOE Joint Genome Institute"/>
            <consortium name="Mycorrhizal Genomics Consortium"/>
            <person name="Kohler A."/>
            <person name="Kuo A."/>
            <person name="Nagy L.G."/>
            <person name="Floudas D."/>
            <person name="Copeland A."/>
            <person name="Barry K.W."/>
            <person name="Cichocki N."/>
            <person name="Veneault-Fourrey C."/>
            <person name="LaButti K."/>
            <person name="Lindquist E.A."/>
            <person name="Lipzen A."/>
            <person name="Lundell T."/>
            <person name="Morin E."/>
            <person name="Murat C."/>
            <person name="Riley R."/>
            <person name="Ohm R."/>
            <person name="Sun H."/>
            <person name="Tunlid A."/>
            <person name="Henrissat B."/>
            <person name="Grigoriev I.V."/>
            <person name="Hibbett D.S."/>
            <person name="Martin F."/>
        </authorList>
    </citation>
    <scope>NUCLEOTIDE SEQUENCE [LARGE SCALE GENOMIC DNA]</scope>
    <source>
        <strain evidence="3">Marx 270</strain>
    </source>
</reference>
<organism evidence="2 3">
    <name type="scientific">Pisolithus tinctorius Marx 270</name>
    <dbReference type="NCBI Taxonomy" id="870435"/>
    <lineage>
        <taxon>Eukaryota</taxon>
        <taxon>Fungi</taxon>
        <taxon>Dikarya</taxon>
        <taxon>Basidiomycota</taxon>
        <taxon>Agaricomycotina</taxon>
        <taxon>Agaricomycetes</taxon>
        <taxon>Agaricomycetidae</taxon>
        <taxon>Boletales</taxon>
        <taxon>Sclerodermatineae</taxon>
        <taxon>Pisolithaceae</taxon>
        <taxon>Pisolithus</taxon>
    </lineage>
</organism>
<sequence>TKNSCSRWHETRHDGRRECERTRDPNPEISINLPKGTRLHQKPNVAMSSAATTTEKVPF</sequence>
<dbReference type="HOGENOM" id="CLU_2967409_0_0_1"/>
<dbReference type="AlphaFoldDB" id="A0A0C3JAV1"/>
<feature type="compositionally biased region" description="Polar residues" evidence="1">
    <location>
        <begin position="46"/>
        <end position="59"/>
    </location>
</feature>
<dbReference type="InParanoid" id="A0A0C3JAV1"/>
<gene>
    <name evidence="2" type="ORF">M404DRAFT_1008030</name>
</gene>
<feature type="compositionally biased region" description="Basic and acidic residues" evidence="1">
    <location>
        <begin position="7"/>
        <end position="26"/>
    </location>
</feature>
<dbReference type="EMBL" id="KN832085">
    <property type="protein sequence ID" value="KIN94796.1"/>
    <property type="molecule type" value="Genomic_DNA"/>
</dbReference>
<evidence type="ECO:0000313" key="3">
    <source>
        <dbReference type="Proteomes" id="UP000054217"/>
    </source>
</evidence>
<protein>
    <submittedName>
        <fullName evidence="2">Uncharacterized protein</fullName>
    </submittedName>
</protein>
<feature type="region of interest" description="Disordered" evidence="1">
    <location>
        <begin position="1"/>
        <end position="59"/>
    </location>
</feature>
<dbReference type="Proteomes" id="UP000054217">
    <property type="component" value="Unassembled WGS sequence"/>
</dbReference>
<evidence type="ECO:0000256" key="1">
    <source>
        <dbReference type="SAM" id="MobiDB-lite"/>
    </source>
</evidence>
<feature type="non-terminal residue" evidence="2">
    <location>
        <position position="1"/>
    </location>
</feature>
<proteinExistence type="predicted"/>
<evidence type="ECO:0000313" key="2">
    <source>
        <dbReference type="EMBL" id="KIN94796.1"/>
    </source>
</evidence>
<reference evidence="2 3" key="1">
    <citation type="submission" date="2014-04" db="EMBL/GenBank/DDBJ databases">
        <authorList>
            <consortium name="DOE Joint Genome Institute"/>
            <person name="Kuo A."/>
            <person name="Kohler A."/>
            <person name="Costa M.D."/>
            <person name="Nagy L.G."/>
            <person name="Floudas D."/>
            <person name="Copeland A."/>
            <person name="Barry K.W."/>
            <person name="Cichocki N."/>
            <person name="Veneault-Fourrey C."/>
            <person name="LaButti K."/>
            <person name="Lindquist E.A."/>
            <person name="Lipzen A."/>
            <person name="Lundell T."/>
            <person name="Morin E."/>
            <person name="Murat C."/>
            <person name="Sun H."/>
            <person name="Tunlid A."/>
            <person name="Henrissat B."/>
            <person name="Grigoriev I.V."/>
            <person name="Hibbett D.S."/>
            <person name="Martin F."/>
            <person name="Nordberg H.P."/>
            <person name="Cantor M.N."/>
            <person name="Hua S.X."/>
        </authorList>
    </citation>
    <scope>NUCLEOTIDE SEQUENCE [LARGE SCALE GENOMIC DNA]</scope>
    <source>
        <strain evidence="2 3">Marx 270</strain>
    </source>
</reference>
<name>A0A0C3JAV1_PISTI</name>
<keyword evidence="3" id="KW-1185">Reference proteome</keyword>
<accession>A0A0C3JAV1</accession>